<evidence type="ECO:0000313" key="3">
    <source>
        <dbReference type="EMBL" id="EDV20786.1"/>
    </source>
</evidence>
<dbReference type="STRING" id="10228.B3S8Z0"/>
<dbReference type="GO" id="GO:0005880">
    <property type="term" value="C:nuclear microtubule"/>
    <property type="evidence" value="ECO:0000318"/>
    <property type="project" value="GO_Central"/>
</dbReference>
<organism evidence="3 4">
    <name type="scientific">Trichoplax adhaerens</name>
    <name type="common">Trichoplax reptans</name>
    <dbReference type="NCBI Taxonomy" id="10228"/>
    <lineage>
        <taxon>Eukaryota</taxon>
        <taxon>Metazoa</taxon>
        <taxon>Placozoa</taxon>
        <taxon>Uniplacotomia</taxon>
        <taxon>Trichoplacea</taxon>
        <taxon>Trichoplacidae</taxon>
        <taxon>Trichoplax</taxon>
    </lineage>
</organism>
<dbReference type="eggNOG" id="ENOG502SAB6">
    <property type="taxonomic scope" value="Eukaryota"/>
</dbReference>
<dbReference type="InParanoid" id="B3S8Z0"/>
<proteinExistence type="inferred from homology"/>
<name>B3S8Z0_TRIAD</name>
<reference evidence="3 4" key="1">
    <citation type="journal article" date="2008" name="Nature">
        <title>The Trichoplax genome and the nature of placozoans.</title>
        <authorList>
            <person name="Srivastava M."/>
            <person name="Begovic E."/>
            <person name="Chapman J."/>
            <person name="Putnam N.H."/>
            <person name="Hellsten U."/>
            <person name="Kawashima T."/>
            <person name="Kuo A."/>
            <person name="Mitros T."/>
            <person name="Salamov A."/>
            <person name="Carpenter M.L."/>
            <person name="Signorovitch A.Y."/>
            <person name="Moreno M.A."/>
            <person name="Kamm K."/>
            <person name="Grimwood J."/>
            <person name="Schmutz J."/>
            <person name="Shapiro H."/>
            <person name="Grigoriev I.V."/>
            <person name="Buss L.W."/>
            <person name="Schierwater B."/>
            <person name="Dellaporta S.L."/>
            <person name="Rokhsar D.S."/>
        </authorList>
    </citation>
    <scope>NUCLEOTIDE SEQUENCE [LARGE SCALE GENOMIC DNA]</scope>
    <source>
        <strain evidence="3 4">Grell-BS-1999</strain>
    </source>
</reference>
<dbReference type="GO" id="GO:0005737">
    <property type="term" value="C:cytoplasm"/>
    <property type="evidence" value="ECO:0000318"/>
    <property type="project" value="GO_Central"/>
</dbReference>
<dbReference type="Pfam" id="PF04484">
    <property type="entry name" value="QWRF"/>
    <property type="match status" value="1"/>
</dbReference>
<keyword evidence="4" id="KW-1185">Reference proteome</keyword>
<accession>B3S8Z0</accession>
<comment type="similarity">
    <text evidence="1">Belongs to the QWRF family.</text>
</comment>
<sequence length="619" mass="68823">MADQARKKQLYRPAVLHQHIPSSPTRKTLSQGYLIAQISNGDNAFPEDQNKTETKRSLFQSVNTSVQPIVKGNDNYQDDVSLFSDEEESQQDPKDLTVIEGTALSKDAMRSNIQSNIMANQNANDERYRDTSSDDANFSKQTRAALSSLMANSPTPKVGNSPVLIVDALGRTADPQATEVAVVTTVAKSAAKVVCHSPSEKNSNKDDSVHVTAVPRVRIKIADRIAEEERKHEEVVDNVLALESASSVDNTKVKINDIEAQARYVASRYLSGISTNRTKTTTVGKSHSKAEKGPMIGRHDLHATRTTPKTSNTGITAKSFSRLGKKQDVMASTPSDRQQASKLRTVRTPQDFSIRRSRNTKTPIASASKRKPPIKVLPTDKKETANTTVDNKAETRIQMEKKKGSIEVTQSELDLVYARLMQWVFAYQKLKHTVNTQEKEAMNQIFSMWKYLHQQNRKLTQLKLELQLAKHTSLLDDVLDMQKSELQVIGDLLPRVKSDYSNLAKGLDAVSHVLRTKGILYMDDHDEVISALGESEELLGEIISITRHNQENVTAVSQSMCGLADKATVEGKELHRCEELLGALSTLVVQESSLRVQEIEESRADSNEIDNLSLHSMHF</sequence>
<dbReference type="InterPro" id="IPR007573">
    <property type="entry name" value="QWRF"/>
</dbReference>
<dbReference type="GO" id="GO:0051225">
    <property type="term" value="P:spindle assembly"/>
    <property type="evidence" value="ECO:0000318"/>
    <property type="project" value="GO_Central"/>
</dbReference>
<dbReference type="OMA" id="KFNIART"/>
<evidence type="ECO:0000313" key="4">
    <source>
        <dbReference type="Proteomes" id="UP000009022"/>
    </source>
</evidence>
<dbReference type="RefSeq" id="XP_002116727.1">
    <property type="nucleotide sequence ID" value="XM_002116691.1"/>
</dbReference>
<dbReference type="EMBL" id="DS985257">
    <property type="protein sequence ID" value="EDV20786.1"/>
    <property type="molecule type" value="Genomic_DNA"/>
</dbReference>
<dbReference type="GO" id="GO:0005813">
    <property type="term" value="C:centrosome"/>
    <property type="evidence" value="ECO:0000318"/>
    <property type="project" value="GO_Central"/>
</dbReference>
<dbReference type="GeneID" id="6758008"/>
<protein>
    <submittedName>
        <fullName evidence="3">Uncharacterized protein</fullName>
    </submittedName>
</protein>
<dbReference type="GO" id="GO:0007098">
    <property type="term" value="P:centrosome cycle"/>
    <property type="evidence" value="ECO:0000318"/>
    <property type="project" value="GO_Central"/>
</dbReference>
<evidence type="ECO:0000256" key="2">
    <source>
        <dbReference type="SAM" id="MobiDB-lite"/>
    </source>
</evidence>
<dbReference type="OrthoDB" id="10050218at2759"/>
<gene>
    <name evidence="3" type="ORF">TRIADDRAFT_60793</name>
</gene>
<feature type="compositionally biased region" description="Polar residues" evidence="2">
    <location>
        <begin position="330"/>
        <end position="347"/>
    </location>
</feature>
<dbReference type="HOGENOM" id="CLU_441691_0_0_1"/>
<dbReference type="PANTHER" id="PTHR31807:SF37">
    <property type="entry name" value="HAUS AUGMIN-LIKE COMPLEX SUBUNIT 8"/>
    <property type="match status" value="1"/>
</dbReference>
<dbReference type="Proteomes" id="UP000009022">
    <property type="component" value="Unassembled WGS sequence"/>
</dbReference>
<dbReference type="KEGG" id="tad:TRIADDRAFT_60793"/>
<dbReference type="PANTHER" id="PTHR31807">
    <property type="entry name" value="AUGMIN FAMILY MEMBER"/>
    <property type="match status" value="1"/>
</dbReference>
<feature type="region of interest" description="Disordered" evidence="2">
    <location>
        <begin position="359"/>
        <end position="385"/>
    </location>
</feature>
<dbReference type="PhylomeDB" id="B3S8Z0"/>
<dbReference type="GO" id="GO:0008017">
    <property type="term" value="F:microtubule binding"/>
    <property type="evidence" value="ECO:0000318"/>
    <property type="project" value="GO_Central"/>
</dbReference>
<feature type="region of interest" description="Disordered" evidence="2">
    <location>
        <begin position="324"/>
        <end position="347"/>
    </location>
</feature>
<dbReference type="CTD" id="6758008"/>
<dbReference type="AlphaFoldDB" id="B3S8Z0"/>
<evidence type="ECO:0000256" key="1">
    <source>
        <dbReference type="ARBA" id="ARBA00010016"/>
    </source>
</evidence>